<evidence type="ECO:0000313" key="2">
    <source>
        <dbReference type="EMBL" id="RYU58333.1"/>
    </source>
</evidence>
<dbReference type="Proteomes" id="UP000294166">
    <property type="component" value="Unassembled WGS sequence"/>
</dbReference>
<dbReference type="EMBL" id="SEZN01000090">
    <property type="protein sequence ID" value="RYU58333.1"/>
    <property type="molecule type" value="Genomic_DNA"/>
</dbReference>
<comment type="caution">
    <text evidence="2">The sequence shown here is derived from an EMBL/GenBank/DDBJ whole genome shotgun (WGS) entry which is preliminary data.</text>
</comment>
<keyword evidence="1" id="KW-0812">Transmembrane</keyword>
<dbReference type="RefSeq" id="WP_130066693.1">
    <property type="nucleotide sequence ID" value="NZ_SEZN01000090.1"/>
</dbReference>
<feature type="transmembrane region" description="Helical" evidence="1">
    <location>
        <begin position="78"/>
        <end position="99"/>
    </location>
</feature>
<gene>
    <name evidence="2" type="ORF">ERW53_20525</name>
</gene>
<keyword evidence="3" id="KW-1185">Reference proteome</keyword>
<accession>A0ABY0I239</accession>
<organism evidence="2 3">
    <name type="scientific">Aliivibrio finisterrensis</name>
    <dbReference type="NCBI Taxonomy" id="511998"/>
    <lineage>
        <taxon>Bacteria</taxon>
        <taxon>Pseudomonadati</taxon>
        <taxon>Pseudomonadota</taxon>
        <taxon>Gammaproteobacteria</taxon>
        <taxon>Vibrionales</taxon>
        <taxon>Vibrionaceae</taxon>
        <taxon>Aliivibrio</taxon>
    </lineage>
</organism>
<evidence type="ECO:0000313" key="3">
    <source>
        <dbReference type="Proteomes" id="UP000294166"/>
    </source>
</evidence>
<sequence length="133" mass="15286">MRKLLLSLFLIVPFTYASYGTIKPLLLPIEQVNKVLFSSFAMPLIATWGITIFCFISLLISVKSLITKNEYKSAMKSFYISLLLGFIVGISVNYANYYLVIKPNNMIECPKKIGYKKNLMRDYVKDISQCEKF</sequence>
<evidence type="ECO:0008006" key="4">
    <source>
        <dbReference type="Google" id="ProtNLM"/>
    </source>
</evidence>
<proteinExistence type="predicted"/>
<keyword evidence="1" id="KW-0472">Membrane</keyword>
<name>A0ABY0I239_9GAMM</name>
<reference evidence="2 3" key="1">
    <citation type="submission" date="2019-02" db="EMBL/GenBank/DDBJ databases">
        <title>Genome sequences of Aliivibrio finisterrensis strains from farmed Atlantic salmon.</title>
        <authorList>
            <person name="Bowman J.P."/>
        </authorList>
    </citation>
    <scope>NUCLEOTIDE SEQUENCE [LARGE SCALE GENOMIC DNA]</scope>
    <source>
        <strain evidence="2 3">A21</strain>
    </source>
</reference>
<protein>
    <recommendedName>
        <fullName evidence="4">DUF1240 domain-containing protein</fullName>
    </recommendedName>
</protein>
<keyword evidence="1" id="KW-1133">Transmembrane helix</keyword>
<evidence type="ECO:0000256" key="1">
    <source>
        <dbReference type="SAM" id="Phobius"/>
    </source>
</evidence>
<feature type="transmembrane region" description="Helical" evidence="1">
    <location>
        <begin position="41"/>
        <end position="66"/>
    </location>
</feature>